<dbReference type="GO" id="GO:0034599">
    <property type="term" value="P:cellular response to oxidative stress"/>
    <property type="evidence" value="ECO:0007669"/>
    <property type="project" value="UniProtKB-ARBA"/>
</dbReference>
<dbReference type="Pfam" id="PF03358">
    <property type="entry name" value="FMN_red"/>
    <property type="match status" value="1"/>
</dbReference>
<dbReference type="InterPro" id="IPR005025">
    <property type="entry name" value="FMN_Rdtase-like_dom"/>
</dbReference>
<feature type="domain" description="Flavodoxin-like" evidence="5">
    <location>
        <begin position="3"/>
        <end position="193"/>
    </location>
</feature>
<gene>
    <name evidence="6" type="primary">MPUL0G01790</name>
    <name evidence="6" type="ORF">METSCH_G01790</name>
</gene>
<protein>
    <submittedName>
        <fullName evidence="6">NADPH dehydrogenase quinone</fullName>
    </submittedName>
</protein>
<dbReference type="AlphaFoldDB" id="A0A4P6XWW8"/>
<proteinExistence type="inferred from homology"/>
<reference evidence="7" key="1">
    <citation type="submission" date="2019-03" db="EMBL/GenBank/DDBJ databases">
        <title>Snf2 controls pulcherriminic acid biosynthesis and connects pigmentation and antifungal activity of the yeast Metschnikowia pulcherrima.</title>
        <authorList>
            <person name="Gore-Lloyd D."/>
            <person name="Sumann I."/>
            <person name="Brachmann A.O."/>
            <person name="Schneeberger K."/>
            <person name="Ortiz-Merino R.A."/>
            <person name="Moreno-Beltran M."/>
            <person name="Schlaefli M."/>
            <person name="Kirner P."/>
            <person name="Santos Kron A."/>
            <person name="Wolfe K.H."/>
            <person name="Piel J."/>
            <person name="Ahrens C.H."/>
            <person name="Henk D."/>
            <person name="Freimoser F.M."/>
        </authorList>
    </citation>
    <scope>NUCLEOTIDE SEQUENCE [LARGE SCALE GENOMIC DNA]</scope>
    <source>
        <strain evidence="7">APC 1.2</strain>
    </source>
</reference>
<comment type="similarity">
    <text evidence="2">Belongs to the WrbA family.</text>
</comment>
<dbReference type="Proteomes" id="UP000292447">
    <property type="component" value="Chromosome VII"/>
</dbReference>
<comment type="function">
    <text evidence="3">Flavodoxin-like protein (FLP) that plays a role in cell wall integrity, oxidative stress protection and virulence. FLPs act as NAD(P)H quinone oxidoreductases. Reduces ubiquinone (coenzyme Q), enabling it to serve as an antioxidant in the membrane.</text>
</comment>
<feature type="compositionally biased region" description="Basic and acidic residues" evidence="4">
    <location>
        <begin position="215"/>
        <end position="232"/>
    </location>
</feature>
<sequence length="262" mass="27782">MKVAIIYYSTYGHIVAMAEAVKAGIEKTGKASKVTIFQVQETLPKEVLDKMHAPAKPSYPIATQETLTDYDAFVFGYPTRFGNLPAQLSEYLGQTGGLWASGALQGKPVTFFTSVSSASGGQETTLRNFLPYVAHHGLIYIPLGYGAAFPDLTNLDEVHGGSPYGAATLAGADGSRQPSVLEKRIASTQGEVFAKSAIKFVHTKEAPKAPAAAKTSDKTAIKPAEKVAEKPAAKPAQEARTTQSKPTAQLEEKSGCAKCVIM</sequence>
<dbReference type="GO" id="GO:0010181">
    <property type="term" value="F:FMN binding"/>
    <property type="evidence" value="ECO:0007669"/>
    <property type="project" value="InterPro"/>
</dbReference>
<name>A0A4P6XWW8_9ASCO</name>
<dbReference type="PROSITE" id="PS50902">
    <property type="entry name" value="FLAVODOXIN_LIKE"/>
    <property type="match status" value="1"/>
</dbReference>
<evidence type="ECO:0000313" key="6">
    <source>
        <dbReference type="EMBL" id="QBM91136.1"/>
    </source>
</evidence>
<evidence type="ECO:0000256" key="1">
    <source>
        <dbReference type="ARBA" id="ARBA00004202"/>
    </source>
</evidence>
<dbReference type="Gene3D" id="3.40.50.360">
    <property type="match status" value="1"/>
</dbReference>
<dbReference type="SUPFAM" id="SSF52218">
    <property type="entry name" value="Flavoproteins"/>
    <property type="match status" value="1"/>
</dbReference>
<organism evidence="6 7">
    <name type="scientific">Metschnikowia aff. pulcherrima</name>
    <dbReference type="NCBI Taxonomy" id="2163413"/>
    <lineage>
        <taxon>Eukaryota</taxon>
        <taxon>Fungi</taxon>
        <taxon>Dikarya</taxon>
        <taxon>Ascomycota</taxon>
        <taxon>Saccharomycotina</taxon>
        <taxon>Pichiomycetes</taxon>
        <taxon>Metschnikowiaceae</taxon>
        <taxon>Metschnikowia</taxon>
    </lineage>
</organism>
<accession>A0A4P6XWW8</accession>
<dbReference type="NCBIfam" id="NF002999">
    <property type="entry name" value="PRK03767.1"/>
    <property type="match status" value="1"/>
</dbReference>
<comment type="subcellular location">
    <subcellularLocation>
        <location evidence="1">Cell membrane</location>
        <topology evidence="1">Peripheral membrane protein</topology>
    </subcellularLocation>
</comment>
<feature type="region of interest" description="Disordered" evidence="4">
    <location>
        <begin position="207"/>
        <end position="254"/>
    </location>
</feature>
<dbReference type="GO" id="GO:0003955">
    <property type="term" value="F:NAD(P)H dehydrogenase (quinone) activity"/>
    <property type="evidence" value="ECO:0007669"/>
    <property type="project" value="InterPro"/>
</dbReference>
<dbReference type="NCBIfam" id="TIGR01755">
    <property type="entry name" value="flav_wrbA"/>
    <property type="match status" value="1"/>
</dbReference>
<evidence type="ECO:0000256" key="4">
    <source>
        <dbReference type="SAM" id="MobiDB-lite"/>
    </source>
</evidence>
<dbReference type="InterPro" id="IPR008254">
    <property type="entry name" value="Flavodoxin/NO_synth"/>
</dbReference>
<dbReference type="PANTHER" id="PTHR30546">
    <property type="entry name" value="FLAVODOXIN-RELATED PROTEIN WRBA-RELATED"/>
    <property type="match status" value="1"/>
</dbReference>
<evidence type="ECO:0000256" key="2">
    <source>
        <dbReference type="ARBA" id="ARBA00006961"/>
    </source>
</evidence>
<dbReference type="InterPro" id="IPR010089">
    <property type="entry name" value="Flavoprotein_WrbA-like"/>
</dbReference>
<dbReference type="STRING" id="2163413.A0A4P6XWW8"/>
<dbReference type="InterPro" id="IPR029039">
    <property type="entry name" value="Flavoprotein-like_sf"/>
</dbReference>
<dbReference type="GO" id="GO:0005886">
    <property type="term" value="C:plasma membrane"/>
    <property type="evidence" value="ECO:0007669"/>
    <property type="project" value="UniProtKB-SubCell"/>
</dbReference>
<evidence type="ECO:0000256" key="3">
    <source>
        <dbReference type="ARBA" id="ARBA00053955"/>
    </source>
</evidence>
<dbReference type="PANTHER" id="PTHR30546:SF23">
    <property type="entry name" value="FLAVOPROTEIN-LIKE PROTEIN YCP4-RELATED"/>
    <property type="match status" value="1"/>
</dbReference>
<keyword evidence="7" id="KW-1185">Reference proteome</keyword>
<dbReference type="FunFam" id="3.40.50.360:FF:000001">
    <property type="entry name" value="NAD(P)H dehydrogenase (Quinone) FQR1-like"/>
    <property type="match status" value="1"/>
</dbReference>
<evidence type="ECO:0000313" key="7">
    <source>
        <dbReference type="Proteomes" id="UP000292447"/>
    </source>
</evidence>
<dbReference type="EMBL" id="CP034462">
    <property type="protein sequence ID" value="QBM91136.1"/>
    <property type="molecule type" value="Genomic_DNA"/>
</dbReference>
<evidence type="ECO:0000259" key="5">
    <source>
        <dbReference type="PROSITE" id="PS50902"/>
    </source>
</evidence>